<evidence type="ECO:0000256" key="1">
    <source>
        <dbReference type="ARBA" id="ARBA00007733"/>
    </source>
</evidence>
<dbReference type="InterPro" id="IPR023115">
    <property type="entry name" value="TIF_IF2_dom3"/>
</dbReference>
<dbReference type="InterPro" id="IPR006847">
    <property type="entry name" value="IF2_N"/>
</dbReference>
<comment type="subcellular location">
    <subcellularLocation>
        <location evidence="8">Cytoplasm</location>
    </subcellularLocation>
</comment>
<evidence type="ECO:0000256" key="6">
    <source>
        <dbReference type="ARBA" id="ARBA00023134"/>
    </source>
</evidence>
<dbReference type="GO" id="GO:0005829">
    <property type="term" value="C:cytosol"/>
    <property type="evidence" value="ECO:0007669"/>
    <property type="project" value="TreeGrafter"/>
</dbReference>
<evidence type="ECO:0000313" key="12">
    <source>
        <dbReference type="EMBL" id="GAQ26212.1"/>
    </source>
</evidence>
<evidence type="ECO:0000256" key="4">
    <source>
        <dbReference type="ARBA" id="ARBA00022741"/>
    </source>
</evidence>
<dbReference type="SUPFAM" id="SSF52156">
    <property type="entry name" value="Initiation factor IF2/eIF5b, domain 3"/>
    <property type="match status" value="1"/>
</dbReference>
<protein>
    <recommendedName>
        <fullName evidence="2 8">Translation initiation factor IF-2</fullName>
    </recommendedName>
</protein>
<dbReference type="CDD" id="cd03692">
    <property type="entry name" value="mtIF2_IVc"/>
    <property type="match status" value="1"/>
</dbReference>
<feature type="compositionally biased region" description="Basic and acidic residues" evidence="10">
    <location>
        <begin position="66"/>
        <end position="94"/>
    </location>
</feature>
<dbReference type="EMBL" id="DF977003">
    <property type="protein sequence ID" value="GAQ26212.1"/>
    <property type="molecule type" value="Genomic_DNA"/>
</dbReference>
<dbReference type="InterPro" id="IPR005225">
    <property type="entry name" value="Small_GTP-bd"/>
</dbReference>
<evidence type="ECO:0000259" key="11">
    <source>
        <dbReference type="PROSITE" id="PS51722"/>
    </source>
</evidence>
<dbReference type="RefSeq" id="WP_059034088.1">
    <property type="nucleotide sequence ID" value="NZ_BSDN01000004.1"/>
</dbReference>
<dbReference type="SUPFAM" id="SSF52540">
    <property type="entry name" value="P-loop containing nucleoside triphosphate hydrolases"/>
    <property type="match status" value="1"/>
</dbReference>
<evidence type="ECO:0000256" key="2">
    <source>
        <dbReference type="ARBA" id="ARBA00020675"/>
    </source>
</evidence>
<dbReference type="Gene3D" id="3.40.50.300">
    <property type="entry name" value="P-loop containing nucleotide triphosphate hydrolases"/>
    <property type="match status" value="1"/>
</dbReference>
<dbReference type="NCBIfam" id="TIGR00487">
    <property type="entry name" value="IF-2"/>
    <property type="match status" value="1"/>
</dbReference>
<dbReference type="GO" id="GO:0005525">
    <property type="term" value="F:GTP binding"/>
    <property type="evidence" value="ECO:0007669"/>
    <property type="project" value="UniProtKB-KW"/>
</dbReference>
<dbReference type="GO" id="GO:0003743">
    <property type="term" value="F:translation initiation factor activity"/>
    <property type="evidence" value="ECO:0007669"/>
    <property type="project" value="UniProtKB-UniRule"/>
</dbReference>
<comment type="function">
    <text evidence="7 8 9">One of the essential components for the initiation of protein synthesis. Protects formylmethionyl-tRNA from spontaneous hydrolysis and promotes its binding to the 30S ribosomal subunits. Also involved in the hydrolysis of GTP during the formation of the 70S ribosomal complex.</text>
</comment>
<feature type="binding site" evidence="8">
    <location>
        <begin position="183"/>
        <end position="190"/>
    </location>
    <ligand>
        <name>GTP</name>
        <dbReference type="ChEBI" id="CHEBI:37565"/>
    </ligand>
</feature>
<keyword evidence="3 8" id="KW-0396">Initiation factor</keyword>
<feature type="domain" description="Tr-type G" evidence="11">
    <location>
        <begin position="174"/>
        <end position="343"/>
    </location>
</feature>
<keyword evidence="4 8" id="KW-0547">Nucleotide-binding</keyword>
<reference evidence="12" key="1">
    <citation type="journal article" date="2016" name="Genome Announc.">
        <title>Draft Genome Sequence of the Syntrophic Lactate-Degrading Bacterium Tepidanaerobacter syntrophicus JLT.</title>
        <authorList>
            <person name="Matsuura N."/>
            <person name="Ohashi A."/>
            <person name="Tourlousse D.M."/>
            <person name="Sekiguchi Y."/>
        </authorList>
    </citation>
    <scope>NUCLEOTIDE SEQUENCE [LARGE SCALE GENOMIC DNA]</scope>
    <source>
        <strain evidence="12">JL</strain>
    </source>
</reference>
<dbReference type="Pfam" id="PF22042">
    <property type="entry name" value="EF-G_D2"/>
    <property type="match status" value="1"/>
</dbReference>
<feature type="region of interest" description="Disordered" evidence="10">
    <location>
        <begin position="56"/>
        <end position="94"/>
    </location>
</feature>
<dbReference type="PANTHER" id="PTHR43381:SF5">
    <property type="entry name" value="TR-TYPE G DOMAIN-CONTAINING PROTEIN"/>
    <property type="match status" value="1"/>
</dbReference>
<evidence type="ECO:0000256" key="9">
    <source>
        <dbReference type="RuleBase" id="RU000644"/>
    </source>
</evidence>
<feature type="binding site" evidence="8">
    <location>
        <begin position="229"/>
        <end position="233"/>
    </location>
    <ligand>
        <name>GTP</name>
        <dbReference type="ChEBI" id="CHEBI:37565"/>
    </ligand>
</feature>
<organism evidence="12">
    <name type="scientific">Tepidanaerobacter syntrophicus</name>
    <dbReference type="NCBI Taxonomy" id="224999"/>
    <lineage>
        <taxon>Bacteria</taxon>
        <taxon>Bacillati</taxon>
        <taxon>Bacillota</taxon>
        <taxon>Clostridia</taxon>
        <taxon>Thermosediminibacterales</taxon>
        <taxon>Tepidanaerobacteraceae</taxon>
        <taxon>Tepidanaerobacter</taxon>
    </lineage>
</organism>
<dbReference type="GO" id="GO:0003924">
    <property type="term" value="F:GTPase activity"/>
    <property type="evidence" value="ECO:0007669"/>
    <property type="project" value="UniProtKB-UniRule"/>
</dbReference>
<feature type="region of interest" description="G-domain" evidence="8">
    <location>
        <begin position="177"/>
        <end position="325"/>
    </location>
</feature>
<keyword evidence="13" id="KW-1185">Reference proteome</keyword>
<dbReference type="FunFam" id="2.40.30.10:FF:000008">
    <property type="entry name" value="Translation initiation factor IF-2"/>
    <property type="match status" value="1"/>
</dbReference>
<dbReference type="Pfam" id="PF04760">
    <property type="entry name" value="IF2_N"/>
    <property type="match status" value="2"/>
</dbReference>
<sequence length="672" mass="73806">MTKLRVYELAKELGISSKKLIETLEDLDVVVKNHMSTIDDDIAKLVTELIEEESGKSNKKKAAQASDDKKAEPADKEEKKVLTAKNEKAEDKQKTITVPSKISVKDLGALLGIEPVKIIKRLMNYGLMVNINAEIDFESAKKIANEFDVDIVEEKQDNEEFMLEEVDDPKDLKPRPPVVTVMGHVDHGKTSLLDAIRQTNVTQQEAGGITQHIGASEVEVNGKKIVFLDTPGHEAFTAMRARGAKVTDIAILVVAADDGVMPQTVEALNHAKAADIPIIVAINKIDKPNANPERIKQQLSDYGLIPEEWGGDTIFVNVSAKARIGIEQLLEMILLVAEMQELKANYNCRARGVIIEAKLDKGRGPIATVLVQRGTLKLGDGIVAGTAYGKVRALFDSHGKRIKSAGPSTPVEVLGLSEVPTAGDILLAVSSEKEAKSISDERKNLQKEPEYDTPQRISLDKLFEKMQKGEVKDLNLIVKADTQGSVEAIKQALEKCSNDQVQVKIIHGGVGAITESDVMLASASNAIIIGFNVRPDPNAKKMAEKEQIDIRTYRIIYDVVDDIQAAMEGMLEPEYEEVVQGRAEVRTLFKVPSVGTVAGCFVTDGKITRNSQIRVIRQGIVIHEGKIASLKRFKDDVREVASGYECGIALERFNDIKEQDILEAFVVRQVKE</sequence>
<dbReference type="PROSITE" id="PS51722">
    <property type="entry name" value="G_TR_2"/>
    <property type="match status" value="1"/>
</dbReference>
<dbReference type="FunFam" id="3.40.50.10050:FF:000001">
    <property type="entry name" value="Translation initiation factor IF-2"/>
    <property type="match status" value="1"/>
</dbReference>
<dbReference type="InterPro" id="IPR015760">
    <property type="entry name" value="TIF_IF2"/>
</dbReference>
<evidence type="ECO:0000256" key="3">
    <source>
        <dbReference type="ARBA" id="ARBA00022540"/>
    </source>
</evidence>
<feature type="binding site" evidence="8">
    <location>
        <begin position="283"/>
        <end position="286"/>
    </location>
    <ligand>
        <name>GTP</name>
        <dbReference type="ChEBI" id="CHEBI:37565"/>
    </ligand>
</feature>
<dbReference type="FunFam" id="3.40.50.300:FF:000019">
    <property type="entry name" value="Translation initiation factor IF-2"/>
    <property type="match status" value="1"/>
</dbReference>
<gene>
    <name evidence="8" type="primary">infB</name>
    <name evidence="12" type="ORF">TSYNT_9476</name>
</gene>
<dbReference type="HAMAP" id="MF_00100_B">
    <property type="entry name" value="IF_2_B"/>
    <property type="match status" value="1"/>
</dbReference>
<dbReference type="PROSITE" id="PS01176">
    <property type="entry name" value="IF2"/>
    <property type="match status" value="1"/>
</dbReference>
<dbReference type="InterPro" id="IPR027417">
    <property type="entry name" value="P-loop_NTPase"/>
</dbReference>
<evidence type="ECO:0000256" key="5">
    <source>
        <dbReference type="ARBA" id="ARBA00022917"/>
    </source>
</evidence>
<dbReference type="STRING" id="224999.GCA_001485475_02256"/>
<dbReference type="Proteomes" id="UP000062160">
    <property type="component" value="Unassembled WGS sequence"/>
</dbReference>
<dbReference type="InterPro" id="IPR000178">
    <property type="entry name" value="TF_IF2_bacterial-like"/>
</dbReference>
<dbReference type="InterPro" id="IPR044145">
    <property type="entry name" value="IF2_II"/>
</dbReference>
<dbReference type="CDD" id="cd01887">
    <property type="entry name" value="IF2_eIF5B"/>
    <property type="match status" value="1"/>
</dbReference>
<accession>A0A0U9HJW4</accession>
<evidence type="ECO:0000256" key="10">
    <source>
        <dbReference type="SAM" id="MobiDB-lite"/>
    </source>
</evidence>
<keyword evidence="6 8" id="KW-0342">GTP-binding</keyword>
<dbReference type="Gene3D" id="3.40.50.10050">
    <property type="entry name" value="Translation initiation factor IF- 2, domain 3"/>
    <property type="match status" value="1"/>
</dbReference>
<dbReference type="FunFam" id="2.40.30.10:FF:000054">
    <property type="entry name" value="Translation initiation factor IF-2"/>
    <property type="match status" value="1"/>
</dbReference>
<dbReference type="Gene3D" id="2.40.30.10">
    <property type="entry name" value="Translation factors"/>
    <property type="match status" value="2"/>
</dbReference>
<evidence type="ECO:0000256" key="7">
    <source>
        <dbReference type="ARBA" id="ARBA00025162"/>
    </source>
</evidence>
<dbReference type="Pfam" id="PF11987">
    <property type="entry name" value="IF-2"/>
    <property type="match status" value="1"/>
</dbReference>
<evidence type="ECO:0000256" key="8">
    <source>
        <dbReference type="HAMAP-Rule" id="MF_00100"/>
    </source>
</evidence>
<keyword evidence="5 8" id="KW-0648">Protein biosynthesis</keyword>
<name>A0A0U9HJW4_9FIRM</name>
<dbReference type="Pfam" id="PF00009">
    <property type="entry name" value="GTP_EFTU"/>
    <property type="match status" value="1"/>
</dbReference>
<dbReference type="OrthoDB" id="9811804at2"/>
<proteinExistence type="inferred from homology"/>
<comment type="similarity">
    <text evidence="1 8 9">Belongs to the TRAFAC class translation factor GTPase superfamily. Classic translation factor GTPase family. IF-2 subfamily.</text>
</comment>
<evidence type="ECO:0000313" key="13">
    <source>
        <dbReference type="Proteomes" id="UP000062160"/>
    </source>
</evidence>
<dbReference type="AlphaFoldDB" id="A0A0U9HJW4"/>
<dbReference type="Gene3D" id="1.10.10.2480">
    <property type="match status" value="1"/>
</dbReference>
<dbReference type="InterPro" id="IPR036925">
    <property type="entry name" value="TIF_IF2_dom3_sf"/>
</dbReference>
<dbReference type="NCBIfam" id="TIGR00231">
    <property type="entry name" value="small_GTP"/>
    <property type="match status" value="1"/>
</dbReference>
<dbReference type="SUPFAM" id="SSF50447">
    <property type="entry name" value="Translation proteins"/>
    <property type="match status" value="2"/>
</dbReference>
<dbReference type="InterPro" id="IPR000795">
    <property type="entry name" value="T_Tr_GTP-bd_dom"/>
</dbReference>
<dbReference type="InterPro" id="IPR009000">
    <property type="entry name" value="Transl_B-barrel_sf"/>
</dbReference>
<dbReference type="CDD" id="cd03702">
    <property type="entry name" value="IF2_mtIF2_II"/>
    <property type="match status" value="1"/>
</dbReference>
<keyword evidence="8" id="KW-0963">Cytoplasm</keyword>
<dbReference type="PANTHER" id="PTHR43381">
    <property type="entry name" value="TRANSLATION INITIATION FACTOR IF-2-RELATED"/>
    <property type="match status" value="1"/>
</dbReference>
<dbReference type="InterPro" id="IPR053905">
    <property type="entry name" value="EF-G-like_DII"/>
</dbReference>